<comment type="caution">
    <text evidence="3">The sequence shown here is derived from an EMBL/GenBank/DDBJ whole genome shotgun (WGS) entry which is preliminary data.</text>
</comment>
<proteinExistence type="predicted"/>
<feature type="region of interest" description="Disordered" evidence="1">
    <location>
        <begin position="160"/>
        <end position="204"/>
    </location>
</feature>
<dbReference type="GeneID" id="87881604"/>
<dbReference type="Proteomes" id="UP001273166">
    <property type="component" value="Unassembled WGS sequence"/>
</dbReference>
<organism evidence="3 4">
    <name type="scientific">Chaetomium strumarium</name>
    <dbReference type="NCBI Taxonomy" id="1170767"/>
    <lineage>
        <taxon>Eukaryota</taxon>
        <taxon>Fungi</taxon>
        <taxon>Dikarya</taxon>
        <taxon>Ascomycota</taxon>
        <taxon>Pezizomycotina</taxon>
        <taxon>Sordariomycetes</taxon>
        <taxon>Sordariomycetidae</taxon>
        <taxon>Sordariales</taxon>
        <taxon>Chaetomiaceae</taxon>
        <taxon>Chaetomium</taxon>
    </lineage>
</organism>
<keyword evidence="4" id="KW-1185">Reference proteome</keyword>
<dbReference type="EMBL" id="JAUDZG010000004">
    <property type="protein sequence ID" value="KAK3306111.1"/>
    <property type="molecule type" value="Genomic_DNA"/>
</dbReference>
<feature type="compositionally biased region" description="Basic residues" evidence="1">
    <location>
        <begin position="183"/>
        <end position="194"/>
    </location>
</feature>
<accession>A0AAJ0GTZ1</accession>
<dbReference type="AlphaFoldDB" id="A0AAJ0GTZ1"/>
<dbReference type="RefSeq" id="XP_062721891.1">
    <property type="nucleotide sequence ID" value="XM_062862775.1"/>
</dbReference>
<reference evidence="3" key="1">
    <citation type="journal article" date="2023" name="Mol. Phylogenet. Evol.">
        <title>Genome-scale phylogeny and comparative genomics of the fungal order Sordariales.</title>
        <authorList>
            <person name="Hensen N."/>
            <person name="Bonometti L."/>
            <person name="Westerberg I."/>
            <person name="Brannstrom I.O."/>
            <person name="Guillou S."/>
            <person name="Cros-Aarteil S."/>
            <person name="Calhoun S."/>
            <person name="Haridas S."/>
            <person name="Kuo A."/>
            <person name="Mondo S."/>
            <person name="Pangilinan J."/>
            <person name="Riley R."/>
            <person name="LaButti K."/>
            <person name="Andreopoulos B."/>
            <person name="Lipzen A."/>
            <person name="Chen C."/>
            <person name="Yan M."/>
            <person name="Daum C."/>
            <person name="Ng V."/>
            <person name="Clum A."/>
            <person name="Steindorff A."/>
            <person name="Ohm R.A."/>
            <person name="Martin F."/>
            <person name="Silar P."/>
            <person name="Natvig D.O."/>
            <person name="Lalanne C."/>
            <person name="Gautier V."/>
            <person name="Ament-Velasquez S.L."/>
            <person name="Kruys A."/>
            <person name="Hutchinson M.I."/>
            <person name="Powell A.J."/>
            <person name="Barry K."/>
            <person name="Miller A.N."/>
            <person name="Grigoriev I.V."/>
            <person name="Debuchy R."/>
            <person name="Gladieux P."/>
            <person name="Hiltunen Thoren M."/>
            <person name="Johannesson H."/>
        </authorList>
    </citation>
    <scope>NUCLEOTIDE SEQUENCE</scope>
    <source>
        <strain evidence="3">CBS 333.67</strain>
    </source>
</reference>
<feature type="compositionally biased region" description="Basic and acidic residues" evidence="1">
    <location>
        <begin position="195"/>
        <end position="204"/>
    </location>
</feature>
<dbReference type="InterPro" id="IPR003615">
    <property type="entry name" value="HNH_nuc"/>
</dbReference>
<evidence type="ECO:0000259" key="2">
    <source>
        <dbReference type="Pfam" id="PF13391"/>
    </source>
</evidence>
<sequence>MQEPDWHGMLAEFLQRDSTNPIRRDTLRRILEMDTEREPTGHLLPVDEAKEKLNFLRKLERYWEEHFPEFTGEPRDRYKPLGQLAIATVMMMDFNTFRGLANLPAIQRDWILGSWLKDLMVMPCFVKKVMTKNLSNYDSFLLDLAEGRFQELDAQLHEIQRKQQSSSESYDDKKPQLSPIKSKTSKTSKTSKKSLKLEATEKSDQLIRSQAEKAERAMLDNHRCVVLGTGNPEIFHIVPFSLNDNEKSRTHLNKYLAVAATLIHYEKPELASDPEYIPEDADSDSMDDGEDEPEPVHLWAIHCRKFFSSKIGVSDRSWNMISLNRQLHNWWSEGYFAFKPLGIDGKIIKGLNPKGVTAHYTRVKLQFHWMPRRKDIASRATTLDISENARPQDFSDLFNKTYGDLEANDLNPVFAQDRQSSVSHQVQTGDIFYVKVEHRYAERMLAAFRIQWATVKILSLAGGAESLDDVGDSPDYLDENLNWMGDVKRGMTIPALMKEWDD</sequence>
<evidence type="ECO:0000313" key="4">
    <source>
        <dbReference type="Proteomes" id="UP001273166"/>
    </source>
</evidence>
<evidence type="ECO:0000313" key="3">
    <source>
        <dbReference type="EMBL" id="KAK3306111.1"/>
    </source>
</evidence>
<protein>
    <recommendedName>
        <fullName evidence="2">HNH nuclease domain-containing protein</fullName>
    </recommendedName>
</protein>
<reference evidence="3" key="2">
    <citation type="submission" date="2023-06" db="EMBL/GenBank/DDBJ databases">
        <authorList>
            <consortium name="Lawrence Berkeley National Laboratory"/>
            <person name="Mondo S.J."/>
            <person name="Hensen N."/>
            <person name="Bonometti L."/>
            <person name="Westerberg I."/>
            <person name="Brannstrom I.O."/>
            <person name="Guillou S."/>
            <person name="Cros-Aarteil S."/>
            <person name="Calhoun S."/>
            <person name="Haridas S."/>
            <person name="Kuo A."/>
            <person name="Pangilinan J."/>
            <person name="Riley R."/>
            <person name="Labutti K."/>
            <person name="Andreopoulos B."/>
            <person name="Lipzen A."/>
            <person name="Chen C."/>
            <person name="Yanf M."/>
            <person name="Daum C."/>
            <person name="Ng V."/>
            <person name="Clum A."/>
            <person name="Steindorff A."/>
            <person name="Ohm R."/>
            <person name="Martin F."/>
            <person name="Silar P."/>
            <person name="Natvig D."/>
            <person name="Lalanne C."/>
            <person name="Gautier V."/>
            <person name="Ament-Velasquez S.L."/>
            <person name="Kruys A."/>
            <person name="Hutchinson M.I."/>
            <person name="Powell A.J."/>
            <person name="Barry K."/>
            <person name="Miller A.N."/>
            <person name="Grigoriev I.V."/>
            <person name="Debuchy R."/>
            <person name="Gladieux P."/>
            <person name="Thoren M.H."/>
            <person name="Johannesson H."/>
        </authorList>
    </citation>
    <scope>NUCLEOTIDE SEQUENCE</scope>
    <source>
        <strain evidence="3">CBS 333.67</strain>
    </source>
</reference>
<feature type="domain" description="HNH nuclease" evidence="2">
    <location>
        <begin position="224"/>
        <end position="339"/>
    </location>
</feature>
<gene>
    <name evidence="3" type="ORF">B0T15DRAFT_218547</name>
</gene>
<name>A0AAJ0GTZ1_9PEZI</name>
<evidence type="ECO:0000256" key="1">
    <source>
        <dbReference type="SAM" id="MobiDB-lite"/>
    </source>
</evidence>
<dbReference type="Pfam" id="PF13391">
    <property type="entry name" value="HNH_2"/>
    <property type="match status" value="1"/>
</dbReference>